<dbReference type="EMBL" id="CM042880">
    <property type="protein sequence ID" value="KAI4387642.1"/>
    <property type="molecule type" value="Genomic_DNA"/>
</dbReference>
<evidence type="ECO:0000313" key="2">
    <source>
        <dbReference type="Proteomes" id="UP001057402"/>
    </source>
</evidence>
<organism evidence="1 2">
    <name type="scientific">Melastoma candidum</name>
    <dbReference type="NCBI Taxonomy" id="119954"/>
    <lineage>
        <taxon>Eukaryota</taxon>
        <taxon>Viridiplantae</taxon>
        <taxon>Streptophyta</taxon>
        <taxon>Embryophyta</taxon>
        <taxon>Tracheophyta</taxon>
        <taxon>Spermatophyta</taxon>
        <taxon>Magnoliopsida</taxon>
        <taxon>eudicotyledons</taxon>
        <taxon>Gunneridae</taxon>
        <taxon>Pentapetalae</taxon>
        <taxon>rosids</taxon>
        <taxon>malvids</taxon>
        <taxon>Myrtales</taxon>
        <taxon>Melastomataceae</taxon>
        <taxon>Melastomatoideae</taxon>
        <taxon>Melastomateae</taxon>
        <taxon>Melastoma</taxon>
    </lineage>
</organism>
<accession>A0ACB9S8U0</accession>
<name>A0ACB9S8U0_9MYRT</name>
<reference evidence="2" key="1">
    <citation type="journal article" date="2023" name="Front. Plant Sci.">
        <title>Chromosomal-level genome assembly of Melastoma candidum provides insights into trichome evolution.</title>
        <authorList>
            <person name="Zhong Y."/>
            <person name="Wu W."/>
            <person name="Sun C."/>
            <person name="Zou P."/>
            <person name="Liu Y."/>
            <person name="Dai S."/>
            <person name="Zhou R."/>
        </authorList>
    </citation>
    <scope>NUCLEOTIDE SEQUENCE [LARGE SCALE GENOMIC DNA]</scope>
</reference>
<protein>
    <submittedName>
        <fullName evidence="1">Uncharacterized protein</fullName>
    </submittedName>
</protein>
<comment type="caution">
    <text evidence="1">The sequence shown here is derived from an EMBL/GenBank/DDBJ whole genome shotgun (WGS) entry which is preliminary data.</text>
</comment>
<sequence>MRNAEKELLKEGEAADEEQKKLKKELKKKGASSKDANGCSGSSKRKGSGSDEDHIDTSLEAAGQRIRRN</sequence>
<keyword evidence="2" id="KW-1185">Reference proteome</keyword>
<proteinExistence type="predicted"/>
<dbReference type="Proteomes" id="UP001057402">
    <property type="component" value="Chromosome 1"/>
</dbReference>
<gene>
    <name evidence="1" type="ORF">MLD38_000060</name>
</gene>
<evidence type="ECO:0000313" key="1">
    <source>
        <dbReference type="EMBL" id="KAI4387642.1"/>
    </source>
</evidence>